<name>A0A7X6DRE0_9BACT</name>
<gene>
    <name evidence="1" type="ORF">MNODULE_14525</name>
</gene>
<accession>A0A7X6DRE0</accession>
<evidence type="ECO:0000313" key="2">
    <source>
        <dbReference type="Proteomes" id="UP000534783"/>
    </source>
</evidence>
<sequence length="69" mass="7399">MIPVCYWGINGKKNDEGGYFRGSKNGGAELHSVIAKYGTGVQVAAVVNGDLNFGEEDVTEAYNAAWEVM</sequence>
<proteinExistence type="predicted"/>
<dbReference type="AlphaFoldDB" id="A0A7X6DRE0"/>
<dbReference type="Proteomes" id="UP000534783">
    <property type="component" value="Unassembled WGS sequence"/>
</dbReference>
<comment type="caution">
    <text evidence="1">The sequence shown here is derived from an EMBL/GenBank/DDBJ whole genome shotgun (WGS) entry which is preliminary data.</text>
</comment>
<protein>
    <submittedName>
        <fullName evidence="1">Uncharacterized protein</fullName>
    </submittedName>
</protein>
<keyword evidence="2" id="KW-1185">Reference proteome</keyword>
<dbReference type="RefSeq" id="WP_168061196.1">
    <property type="nucleotide sequence ID" value="NZ_VTOW01000003.1"/>
</dbReference>
<reference evidence="1 2" key="1">
    <citation type="journal article" date="2020" name="Nature">
        <title>Bacterial chemolithoautotrophy via manganese oxidation.</title>
        <authorList>
            <person name="Yu H."/>
            <person name="Leadbetter J.R."/>
        </authorList>
    </citation>
    <scope>NUCLEOTIDE SEQUENCE [LARGE SCALE GENOMIC DNA]</scope>
    <source>
        <strain evidence="1 2">Mn-1</strain>
    </source>
</reference>
<dbReference type="EMBL" id="VTOW01000003">
    <property type="protein sequence ID" value="NKE71960.1"/>
    <property type="molecule type" value="Genomic_DNA"/>
</dbReference>
<evidence type="ECO:0000313" key="1">
    <source>
        <dbReference type="EMBL" id="NKE71960.1"/>
    </source>
</evidence>
<organism evidence="1 2">
    <name type="scientific">Candidatus Manganitrophus noduliformans</name>
    <dbReference type="NCBI Taxonomy" id="2606439"/>
    <lineage>
        <taxon>Bacteria</taxon>
        <taxon>Pseudomonadati</taxon>
        <taxon>Nitrospirota</taxon>
        <taxon>Nitrospiria</taxon>
        <taxon>Candidatus Troglogloeales</taxon>
        <taxon>Candidatus Manganitrophaceae</taxon>
        <taxon>Candidatus Manganitrophus</taxon>
    </lineage>
</organism>